<evidence type="ECO:0000313" key="2">
    <source>
        <dbReference type="Proteomes" id="UP000198582"/>
    </source>
</evidence>
<sequence length="114" mass="12717">MTTVHELRQAGAVIWRAAIDLGIGDDDTVSGVAESDHLTEDAARNWVERELPRAEFPDWVARRPHGVAGAFLYGSVTRGYLTADEPEPSWEPDLDTPDWDADLVDGTVRWRQSD</sequence>
<dbReference type="AlphaFoldDB" id="A0A1H8SYV3"/>
<dbReference type="OrthoDB" id="3624075at2"/>
<dbReference type="RefSeq" id="WP_143086133.1">
    <property type="nucleotide sequence ID" value="NZ_FOEF01000002.1"/>
</dbReference>
<gene>
    <name evidence="1" type="ORF">SAMN04489732_102338</name>
</gene>
<evidence type="ECO:0000313" key="1">
    <source>
        <dbReference type="EMBL" id="SEO83666.1"/>
    </source>
</evidence>
<accession>A0A1H8SYV3</accession>
<reference evidence="1 2" key="1">
    <citation type="submission" date="2016-10" db="EMBL/GenBank/DDBJ databases">
        <authorList>
            <person name="de Groot N.N."/>
        </authorList>
    </citation>
    <scope>NUCLEOTIDE SEQUENCE [LARGE SCALE GENOMIC DNA]</scope>
    <source>
        <strain evidence="1 2">DSM 44993</strain>
    </source>
</reference>
<protein>
    <submittedName>
        <fullName evidence="1">Uncharacterized protein</fullName>
    </submittedName>
</protein>
<proteinExistence type="predicted"/>
<name>A0A1H8SYV3_9PSEU</name>
<organism evidence="1 2">
    <name type="scientific">Amycolatopsis saalfeldensis</name>
    <dbReference type="NCBI Taxonomy" id="394193"/>
    <lineage>
        <taxon>Bacteria</taxon>
        <taxon>Bacillati</taxon>
        <taxon>Actinomycetota</taxon>
        <taxon>Actinomycetes</taxon>
        <taxon>Pseudonocardiales</taxon>
        <taxon>Pseudonocardiaceae</taxon>
        <taxon>Amycolatopsis</taxon>
    </lineage>
</organism>
<dbReference type="STRING" id="394193.SAMN04489732_102338"/>
<dbReference type="Proteomes" id="UP000198582">
    <property type="component" value="Unassembled WGS sequence"/>
</dbReference>
<dbReference type="EMBL" id="FOEF01000002">
    <property type="protein sequence ID" value="SEO83666.1"/>
    <property type="molecule type" value="Genomic_DNA"/>
</dbReference>
<keyword evidence="2" id="KW-1185">Reference proteome</keyword>